<dbReference type="Pfam" id="PF00102">
    <property type="entry name" value="Y_phosphatase"/>
    <property type="match status" value="1"/>
</dbReference>
<evidence type="ECO:0000259" key="10">
    <source>
        <dbReference type="PROSITE" id="PS50056"/>
    </source>
</evidence>
<evidence type="ECO:0000256" key="4">
    <source>
        <dbReference type="ARBA" id="ARBA00022553"/>
    </source>
</evidence>
<evidence type="ECO:0000259" key="9">
    <source>
        <dbReference type="PROSITE" id="PS50055"/>
    </source>
</evidence>
<feature type="compositionally biased region" description="Polar residues" evidence="8">
    <location>
        <begin position="687"/>
        <end position="705"/>
    </location>
</feature>
<feature type="compositionally biased region" description="Low complexity" evidence="8">
    <location>
        <begin position="515"/>
        <end position="529"/>
    </location>
</feature>
<feature type="compositionally biased region" description="Polar residues" evidence="8">
    <location>
        <begin position="351"/>
        <end position="360"/>
    </location>
</feature>
<dbReference type="SMART" id="SM00194">
    <property type="entry name" value="PTPc"/>
    <property type="match status" value="1"/>
</dbReference>
<accession>A0A7M5UHR3</accession>
<keyword evidence="5" id="KW-0378">Hydrolase</keyword>
<feature type="compositionally biased region" description="Basic and acidic residues" evidence="8">
    <location>
        <begin position="543"/>
        <end position="559"/>
    </location>
</feature>
<feature type="compositionally biased region" description="Low complexity" evidence="8">
    <location>
        <begin position="726"/>
        <end position="735"/>
    </location>
</feature>
<dbReference type="InterPro" id="IPR000242">
    <property type="entry name" value="PTP_cat"/>
</dbReference>
<organism evidence="11 12">
    <name type="scientific">Clytia hemisphaerica</name>
    <dbReference type="NCBI Taxonomy" id="252671"/>
    <lineage>
        <taxon>Eukaryota</taxon>
        <taxon>Metazoa</taxon>
        <taxon>Cnidaria</taxon>
        <taxon>Hydrozoa</taxon>
        <taxon>Hydroidolina</taxon>
        <taxon>Leptothecata</taxon>
        <taxon>Obeliida</taxon>
        <taxon>Clytiidae</taxon>
        <taxon>Clytia</taxon>
    </lineage>
</organism>
<dbReference type="PRINTS" id="PR00700">
    <property type="entry name" value="PRTYPHPHTASE"/>
</dbReference>
<feature type="domain" description="Tyrosine-protein phosphatase" evidence="9">
    <location>
        <begin position="29"/>
        <end position="289"/>
    </location>
</feature>
<keyword evidence="6" id="KW-0904">Protein phosphatase</keyword>
<evidence type="ECO:0000256" key="1">
    <source>
        <dbReference type="ARBA" id="ARBA00004496"/>
    </source>
</evidence>
<dbReference type="FunFam" id="3.90.190.10:FF:000045">
    <property type="entry name" value="Tyrosine-protein phosphatase non-receptor type 12"/>
    <property type="match status" value="1"/>
</dbReference>
<evidence type="ECO:0000313" key="12">
    <source>
        <dbReference type="Proteomes" id="UP000594262"/>
    </source>
</evidence>
<dbReference type="GeneID" id="136801195"/>
<dbReference type="SMART" id="SM00404">
    <property type="entry name" value="PTPc_motif"/>
    <property type="match status" value="1"/>
</dbReference>
<feature type="region of interest" description="Disordered" evidence="8">
    <location>
        <begin position="636"/>
        <end position="797"/>
    </location>
</feature>
<dbReference type="GO" id="GO:0004726">
    <property type="term" value="F:non-membrane spanning protein tyrosine phosphatase activity"/>
    <property type="evidence" value="ECO:0007669"/>
    <property type="project" value="InterPro"/>
</dbReference>
<keyword evidence="4" id="KW-0597">Phosphoprotein</keyword>
<dbReference type="InterPro" id="IPR000387">
    <property type="entry name" value="Tyr_Pase_dom"/>
</dbReference>
<protein>
    <recommendedName>
        <fullName evidence="2">protein-tyrosine-phosphatase</fullName>
        <ecNumber evidence="2">3.1.3.48</ecNumber>
    </recommendedName>
</protein>
<comment type="similarity">
    <text evidence="7">Belongs to the protein-tyrosine phosphatase family. Non-receptor class 4 subfamily.</text>
</comment>
<feature type="region of interest" description="Disordered" evidence="8">
    <location>
        <begin position="502"/>
        <end position="590"/>
    </location>
</feature>
<evidence type="ECO:0000256" key="6">
    <source>
        <dbReference type="ARBA" id="ARBA00022912"/>
    </source>
</evidence>
<dbReference type="GO" id="GO:0005634">
    <property type="term" value="C:nucleus"/>
    <property type="evidence" value="ECO:0007669"/>
    <property type="project" value="TreeGrafter"/>
</dbReference>
<dbReference type="Proteomes" id="UP000594262">
    <property type="component" value="Unplaced"/>
</dbReference>
<sequence length="797" mass="89287">MGDNLNGLRKYLEKYATLAENRTRNIDIVGNEFQEIRNIAADLKKLLPANEGAKDVNRKKNRYKDIIPYDVSRVKVEVTSFEDGADYINANIIKDHVKKVCYIASQGPMPQTVVEFWRMIWGYQVKLIIMACREIEMGKARCQRYWPSKSEEVYGDVSVTLLKETSVAKNVILRELCATRKGTKRKLYQLHYMDWPDHGAPETFEVILHLLKIARKIQPNDENPLLVHCSAGCGRTGAIIAIDYARKLIEARANNISIFDIVKHLRQQRPSMVQTKEQYEFIYEVVRELVLKELKACDEEFENCSPDATYENIQFILKEKNYNRSKSAEKTIEDSNSHISRSKSAEDVCSKPSTPSQQRRQIVLPTEHAINTGGSFRRSRSQNRRSPNVPSAAGSRPPLPRKGSESTDKAYSPKKKDTEACKQMPSKPLSSSTGAIQLRSQFEYENIHPPPTAAHSKPRSTSSEPMSPFADEEYIPVAKPVGLTSYPIKTAMLNVSAIEHQHRPIKQTRSHERIPQSSIPPSTISNINQERMKKSSSANDICNDLKESRGGGGKQKDSKASPIDALYTPVEKSKKIAPPSTNPPNEDSLYTQVDKLKKPAPYHSSHDKVIHKPAAPMILGSAVERNRSSVKKTIMQDKASEIKKADKWQISVESSTTSTSPTGGDAPPLPERTPESFIIIDDKADTQRNQQPLIKSSVLNSSSAKPGSKGGRDVSPEEYTPVASLQSSTSQPTPQENKPSSWNPLSKMMNKNKTNDERNSPAETKKSNSLPPLSSLGFGKRLKKKPQGPREMPLHFH</sequence>
<dbReference type="InterPro" id="IPR003595">
    <property type="entry name" value="Tyr_Pase_cat"/>
</dbReference>
<dbReference type="PROSITE" id="PS00383">
    <property type="entry name" value="TYR_PHOSPHATASE_1"/>
    <property type="match status" value="1"/>
</dbReference>
<keyword evidence="12" id="KW-1185">Reference proteome</keyword>
<dbReference type="PANTHER" id="PTHR45983">
    <property type="entry name" value="TYROSINE PHOSPHATSE N18, PUTATIVE-RELATED"/>
    <property type="match status" value="1"/>
</dbReference>
<dbReference type="AlphaFoldDB" id="A0A7M5UHR3"/>
<evidence type="ECO:0000256" key="5">
    <source>
        <dbReference type="ARBA" id="ARBA00022801"/>
    </source>
</evidence>
<name>A0A7M5UHR3_9CNID</name>
<feature type="domain" description="Tyrosine specific protein phosphatases" evidence="10">
    <location>
        <begin position="208"/>
        <end position="280"/>
    </location>
</feature>
<feature type="compositionally biased region" description="Basic and acidic residues" evidence="8">
    <location>
        <begin position="753"/>
        <end position="766"/>
    </location>
</feature>
<dbReference type="RefSeq" id="XP_066913933.1">
    <property type="nucleotide sequence ID" value="XM_067057832.1"/>
</dbReference>
<dbReference type="Gene3D" id="3.90.190.10">
    <property type="entry name" value="Protein tyrosine phosphatase superfamily"/>
    <property type="match status" value="1"/>
</dbReference>
<feature type="compositionally biased region" description="Basic and acidic residues" evidence="8">
    <location>
        <begin position="326"/>
        <end position="336"/>
    </location>
</feature>
<dbReference type="PROSITE" id="PS50056">
    <property type="entry name" value="TYR_PHOSPHATASE_2"/>
    <property type="match status" value="1"/>
</dbReference>
<evidence type="ECO:0000313" key="11">
    <source>
        <dbReference type="EnsemblMetazoa" id="CLYHEMP010474.1"/>
    </source>
</evidence>
<dbReference type="PANTHER" id="PTHR45983:SF2">
    <property type="entry name" value="PROTEIN-TYROSINE-PHOSPHATASE"/>
    <property type="match status" value="1"/>
</dbReference>
<dbReference type="InterPro" id="IPR029021">
    <property type="entry name" value="Prot-tyrosine_phosphatase-like"/>
</dbReference>
<feature type="region of interest" description="Disordered" evidence="8">
    <location>
        <begin position="447"/>
        <end position="468"/>
    </location>
</feature>
<evidence type="ECO:0000256" key="7">
    <source>
        <dbReference type="ARBA" id="ARBA00034734"/>
    </source>
</evidence>
<dbReference type="PROSITE" id="PS50055">
    <property type="entry name" value="TYR_PHOSPHATASE_PTP"/>
    <property type="match status" value="1"/>
</dbReference>
<dbReference type="EnsemblMetazoa" id="CLYHEMT010474.1">
    <property type="protein sequence ID" value="CLYHEMP010474.1"/>
    <property type="gene ID" value="CLYHEMG010474"/>
</dbReference>
<dbReference type="InterPro" id="IPR016130">
    <property type="entry name" value="Tyr_Pase_AS"/>
</dbReference>
<proteinExistence type="inferred from homology"/>
<dbReference type="EC" id="3.1.3.48" evidence="2"/>
<keyword evidence="3" id="KW-0963">Cytoplasm</keyword>
<dbReference type="GO" id="GO:0005737">
    <property type="term" value="C:cytoplasm"/>
    <property type="evidence" value="ECO:0007669"/>
    <property type="project" value="UniProtKB-SubCell"/>
</dbReference>
<feature type="region of interest" description="Disordered" evidence="8">
    <location>
        <begin position="326"/>
        <end position="434"/>
    </location>
</feature>
<dbReference type="SUPFAM" id="SSF52799">
    <property type="entry name" value="(Phosphotyrosine protein) phosphatases II"/>
    <property type="match status" value="1"/>
</dbReference>
<evidence type="ECO:0000256" key="2">
    <source>
        <dbReference type="ARBA" id="ARBA00013064"/>
    </source>
</evidence>
<feature type="compositionally biased region" description="Basic and acidic residues" evidence="8">
    <location>
        <begin position="636"/>
        <end position="647"/>
    </location>
</feature>
<evidence type="ECO:0000256" key="3">
    <source>
        <dbReference type="ARBA" id="ARBA00022490"/>
    </source>
</evidence>
<reference evidence="11" key="1">
    <citation type="submission" date="2021-01" db="UniProtKB">
        <authorList>
            <consortium name="EnsemblMetazoa"/>
        </authorList>
    </citation>
    <scope>IDENTIFICATION</scope>
</reference>
<feature type="compositionally biased region" description="Polar residues" evidence="8">
    <location>
        <begin position="736"/>
        <end position="752"/>
    </location>
</feature>
<dbReference type="OrthoDB" id="10253954at2759"/>
<dbReference type="InterPro" id="IPR047170">
    <property type="entry name" value="PTN12/18/22"/>
</dbReference>
<evidence type="ECO:0000256" key="8">
    <source>
        <dbReference type="SAM" id="MobiDB-lite"/>
    </source>
</evidence>
<comment type="subcellular location">
    <subcellularLocation>
        <location evidence="1">Cytoplasm</location>
    </subcellularLocation>
</comment>